<sequence length="250" mass="28256">MMLVLEWYHGNCRYRRGRRETMVQAGNDWKLWSVLAGGTAVTIVAALVARRRRRRTLRERLAQEIDLESTLTSLREAVQEVRERLPVHDGKVARSIWRKRVKPLVQQTARTLPEHARSATAVLEAERAAVEKLQRQILPATEQAARQAALTAERALQRAAESARTVPKRLPLPSARSRRSGLLARLAAGARDTAALGFWMGAAAALVYFGLLRPEQRERLQQGASSFVTQLRELWADFSFSEEPLPEFTE</sequence>
<feature type="transmembrane region" description="Helical" evidence="1">
    <location>
        <begin position="193"/>
        <end position="212"/>
    </location>
</feature>
<keyword evidence="3" id="KW-1185">Reference proteome</keyword>
<evidence type="ECO:0000313" key="2">
    <source>
        <dbReference type="EMBL" id="ACM05416.1"/>
    </source>
</evidence>
<dbReference type="EMBL" id="CP001275">
    <property type="protein sequence ID" value="ACM05416.1"/>
    <property type="molecule type" value="Genomic_DNA"/>
</dbReference>
<dbReference type="Proteomes" id="UP000000447">
    <property type="component" value="Chromosome"/>
</dbReference>
<keyword evidence="1" id="KW-1133">Transmembrane helix</keyword>
<protein>
    <submittedName>
        <fullName evidence="2">Uncharacterized protein</fullName>
    </submittedName>
</protein>
<gene>
    <name evidence="2" type="ordered locus">trd_1483</name>
</gene>
<dbReference type="KEGG" id="tro:trd_1483"/>
<keyword evidence="1" id="KW-0472">Membrane</keyword>
<reference evidence="2 3" key="1">
    <citation type="journal article" date="2009" name="PLoS ONE">
        <title>Complete genome sequence of the aerobic CO-oxidizing thermophile Thermomicrobium roseum.</title>
        <authorList>
            <person name="Wu D."/>
            <person name="Raymond J."/>
            <person name="Wu M."/>
            <person name="Chatterji S."/>
            <person name="Ren Q."/>
            <person name="Graham J.E."/>
            <person name="Bryant D.A."/>
            <person name="Robb F."/>
            <person name="Colman A."/>
            <person name="Tallon L.J."/>
            <person name="Badger J.H."/>
            <person name="Madupu R."/>
            <person name="Ward N.L."/>
            <person name="Eisen J.A."/>
        </authorList>
    </citation>
    <scope>NUCLEOTIDE SEQUENCE [LARGE SCALE GENOMIC DNA]</scope>
    <source>
        <strain evidence="3">ATCC 27502 / DSM 5159 / P-2</strain>
    </source>
</reference>
<dbReference type="AlphaFoldDB" id="B9KZL3"/>
<organism evidence="2 3">
    <name type="scientific">Thermomicrobium roseum (strain ATCC 27502 / DSM 5159 / P-2)</name>
    <dbReference type="NCBI Taxonomy" id="309801"/>
    <lineage>
        <taxon>Bacteria</taxon>
        <taxon>Pseudomonadati</taxon>
        <taxon>Thermomicrobiota</taxon>
        <taxon>Thermomicrobia</taxon>
        <taxon>Thermomicrobiales</taxon>
        <taxon>Thermomicrobiaceae</taxon>
        <taxon>Thermomicrobium</taxon>
    </lineage>
</organism>
<accession>B9KZL3</accession>
<feature type="transmembrane region" description="Helical" evidence="1">
    <location>
        <begin position="31"/>
        <end position="49"/>
    </location>
</feature>
<keyword evidence="1" id="KW-0812">Transmembrane</keyword>
<evidence type="ECO:0000313" key="3">
    <source>
        <dbReference type="Proteomes" id="UP000000447"/>
    </source>
</evidence>
<dbReference type="HOGENOM" id="CLU_1110978_0_0_0"/>
<proteinExistence type="predicted"/>
<dbReference type="STRING" id="309801.trd_1483"/>
<evidence type="ECO:0000256" key="1">
    <source>
        <dbReference type="SAM" id="Phobius"/>
    </source>
</evidence>
<name>B9KZL3_THERP</name>